<keyword evidence="7" id="KW-0732">Signal</keyword>
<dbReference type="SUPFAM" id="SSF56601">
    <property type="entry name" value="beta-lactamase/transpeptidase-like"/>
    <property type="match status" value="1"/>
</dbReference>
<dbReference type="InterPro" id="IPR036138">
    <property type="entry name" value="PBP_dimer_sf"/>
</dbReference>
<evidence type="ECO:0000256" key="2">
    <source>
        <dbReference type="ARBA" id="ARBA00004752"/>
    </source>
</evidence>
<comment type="pathway">
    <text evidence="2">Cell wall biogenesis; peptidoglycan biosynthesis.</text>
</comment>
<evidence type="ECO:0000259" key="8">
    <source>
        <dbReference type="Pfam" id="PF00905"/>
    </source>
</evidence>
<dbReference type="Proteomes" id="UP001312865">
    <property type="component" value="Unassembled WGS sequence"/>
</dbReference>
<dbReference type="Pfam" id="PF03717">
    <property type="entry name" value="PBP_dimer"/>
    <property type="match status" value="1"/>
</dbReference>
<proteinExistence type="inferred from homology"/>
<dbReference type="EMBL" id="JBBAXC010000016">
    <property type="protein sequence ID" value="MEI5908826.1"/>
    <property type="molecule type" value="Genomic_DNA"/>
</dbReference>
<accession>A0ABU8HHH7</accession>
<comment type="catalytic activity">
    <reaction evidence="6">
        <text>Preferential cleavage: (Ac)2-L-Lys-D-Ala-|-D-Ala. Also transpeptidation of peptidyl-alanyl moieties that are N-acyl substituents of D-alanine.</text>
        <dbReference type="EC" id="3.4.16.4"/>
    </reaction>
</comment>
<feature type="domain" description="Penicillin-binding protein dimerisation" evidence="9">
    <location>
        <begin position="157"/>
        <end position="322"/>
    </location>
</feature>
<comment type="similarity">
    <text evidence="3">Belongs to the transpeptidase family.</text>
</comment>
<dbReference type="Pfam" id="PF00905">
    <property type="entry name" value="Transpeptidase"/>
    <property type="match status" value="1"/>
</dbReference>
<reference evidence="11 12" key="1">
    <citation type="journal article" date="2018" name="J. Microbiol.">
        <title>Bacillus spongiae sp. nov., isolated from sponge of Jeju Island.</title>
        <authorList>
            <person name="Lee G.E."/>
            <person name="Im W.T."/>
            <person name="Park J.S."/>
        </authorList>
    </citation>
    <scope>NUCLEOTIDE SEQUENCE [LARGE SCALE GENOMIC DNA]</scope>
    <source>
        <strain evidence="11 12">135PIL107-10</strain>
    </source>
</reference>
<dbReference type="InterPro" id="IPR007887">
    <property type="entry name" value="MecA_N"/>
</dbReference>
<dbReference type="EC" id="3.4.16.4" evidence="4"/>
<dbReference type="PROSITE" id="PS51257">
    <property type="entry name" value="PROKAR_LIPOPROTEIN"/>
    <property type="match status" value="1"/>
</dbReference>
<dbReference type="SUPFAM" id="SSF54427">
    <property type="entry name" value="NTF2-like"/>
    <property type="match status" value="1"/>
</dbReference>
<dbReference type="Gene3D" id="3.90.1310.10">
    <property type="entry name" value="Penicillin-binding protein 2a (Domain 2)"/>
    <property type="match status" value="1"/>
</dbReference>
<evidence type="ECO:0000313" key="11">
    <source>
        <dbReference type="EMBL" id="MEI5908826.1"/>
    </source>
</evidence>
<feature type="signal peptide" evidence="7">
    <location>
        <begin position="1"/>
        <end position="19"/>
    </location>
</feature>
<feature type="chain" id="PRO_5046159481" description="serine-type D-Ala-D-Ala carboxypeptidase" evidence="7">
    <location>
        <begin position="20"/>
        <end position="666"/>
    </location>
</feature>
<evidence type="ECO:0000256" key="7">
    <source>
        <dbReference type="SAM" id="SignalP"/>
    </source>
</evidence>
<comment type="caution">
    <text evidence="11">The sequence shown here is derived from an EMBL/GenBank/DDBJ whole genome shotgun (WGS) entry which is preliminary data.</text>
</comment>
<evidence type="ECO:0000256" key="3">
    <source>
        <dbReference type="ARBA" id="ARBA00007171"/>
    </source>
</evidence>
<dbReference type="Pfam" id="PF05223">
    <property type="entry name" value="MecA_N"/>
    <property type="match status" value="1"/>
</dbReference>
<dbReference type="InterPro" id="IPR050515">
    <property type="entry name" value="Beta-lactam/transpept"/>
</dbReference>
<gene>
    <name evidence="11" type="ORF">WAK64_17395</name>
</gene>
<keyword evidence="5" id="KW-0472">Membrane</keyword>
<dbReference type="Gene3D" id="3.10.450.100">
    <property type="entry name" value="NTF2-like, domain 1"/>
    <property type="match status" value="1"/>
</dbReference>
<feature type="domain" description="NTF2-like N-terminal transpeptidase" evidence="10">
    <location>
        <begin position="26"/>
        <end position="150"/>
    </location>
</feature>
<dbReference type="Gene3D" id="3.30.1390.30">
    <property type="entry name" value="Penicillin-binding protein 2a, domain 3"/>
    <property type="match status" value="1"/>
</dbReference>
<evidence type="ECO:0000313" key="12">
    <source>
        <dbReference type="Proteomes" id="UP001312865"/>
    </source>
</evidence>
<evidence type="ECO:0000256" key="6">
    <source>
        <dbReference type="ARBA" id="ARBA00034000"/>
    </source>
</evidence>
<sequence>MVKKIMLVCLFATLSIIVAGCQKEAKPDERLEEYVELWNQEKFDDMFKSYLSSETKATFKEEEFTTRYKKIYQDLEIKNINVSFKKPEKEVDWEKETNAEFSLTIAMDSLAGEIKYEEKVQLIKEEDNDQQNWYIEWQPSFILPGLEKGDKVGIKSTEAKRGEIYDRNQQPLAINGEAFEIGVVPKDFNEGDVDKLASLLGITPSFIQEQLNQSWVQPDHFVPIRKIPLSQESLALEITELLGESSLRRVEAREYPLGESAAHLTGYIGNISAEKLEELQGEGYTAQSLIGIRGAEQLFEEQLRGIEGQVIFITKESEEVITVAEKVAQDGENISLTLDGEMQKKLFEEMKGEVGTAAAIHPQTGEALSLVSTPSFDPNKFVLGISSSDYENLQSNPDNPLLTRFSTTYSPGSTMKAVTAAVGLMAGTLDPDQALEIHGKEWSDEAFGNYKVVRVYATDSSVDLESALKYSDNIYFARTGLDMGAQTFIDGLKNFGFGEEVPFTYPTKQSQISNDGTISSDVQLADSAFGQGEILMSIVHLASAYGGIINDGTMMKPVLLQDEEQGVWKENLLTKEQSDLLKENLRKVVSDGIANNAEVEGKEIAGKTGTAEIKLQQGEKGKENGLFVSYDQNDPTMVLAILLEGVEDRGGSTGTIEVAKRFYQNW</sequence>
<keyword evidence="12" id="KW-1185">Reference proteome</keyword>
<dbReference type="InterPro" id="IPR005311">
    <property type="entry name" value="PBP_dimer"/>
</dbReference>
<evidence type="ECO:0000256" key="1">
    <source>
        <dbReference type="ARBA" id="ARBA00004370"/>
    </source>
</evidence>
<dbReference type="InterPro" id="IPR012338">
    <property type="entry name" value="Beta-lactam/transpept-like"/>
</dbReference>
<comment type="subcellular location">
    <subcellularLocation>
        <location evidence="1">Membrane</location>
    </subcellularLocation>
</comment>
<evidence type="ECO:0000256" key="5">
    <source>
        <dbReference type="ARBA" id="ARBA00023136"/>
    </source>
</evidence>
<organism evidence="11 12">
    <name type="scientific">Bacillus spongiae</name>
    <dbReference type="NCBI Taxonomy" id="2683610"/>
    <lineage>
        <taxon>Bacteria</taxon>
        <taxon>Bacillati</taxon>
        <taxon>Bacillota</taxon>
        <taxon>Bacilli</taxon>
        <taxon>Bacillales</taxon>
        <taxon>Bacillaceae</taxon>
        <taxon>Bacillus</taxon>
    </lineage>
</organism>
<evidence type="ECO:0000259" key="10">
    <source>
        <dbReference type="Pfam" id="PF05223"/>
    </source>
</evidence>
<dbReference type="Gene3D" id="3.40.710.10">
    <property type="entry name" value="DD-peptidase/beta-lactamase superfamily"/>
    <property type="match status" value="1"/>
</dbReference>
<dbReference type="SUPFAM" id="SSF56519">
    <property type="entry name" value="Penicillin binding protein dimerisation domain"/>
    <property type="match status" value="1"/>
</dbReference>
<evidence type="ECO:0000259" key="9">
    <source>
        <dbReference type="Pfam" id="PF03717"/>
    </source>
</evidence>
<dbReference type="PANTHER" id="PTHR30627:SF25">
    <property type="entry name" value="PENICILLIN-BINDING PROTEIN 3"/>
    <property type="match status" value="1"/>
</dbReference>
<dbReference type="InterPro" id="IPR001460">
    <property type="entry name" value="PCN-bd_Tpept"/>
</dbReference>
<feature type="domain" description="Penicillin-binding protein transpeptidase" evidence="8">
    <location>
        <begin position="355"/>
        <end position="661"/>
    </location>
</feature>
<name>A0ABU8HHH7_9BACI</name>
<evidence type="ECO:0000256" key="4">
    <source>
        <dbReference type="ARBA" id="ARBA00012448"/>
    </source>
</evidence>
<dbReference type="RefSeq" id="WP_336588271.1">
    <property type="nucleotide sequence ID" value="NZ_JBBAXC010000016.1"/>
</dbReference>
<dbReference type="PANTHER" id="PTHR30627">
    <property type="entry name" value="PEPTIDOGLYCAN D,D-TRANSPEPTIDASE"/>
    <property type="match status" value="1"/>
</dbReference>
<dbReference type="InterPro" id="IPR032710">
    <property type="entry name" value="NTF2-like_dom_sf"/>
</dbReference>
<protein>
    <recommendedName>
        <fullName evidence="4">serine-type D-Ala-D-Ala carboxypeptidase</fullName>
        <ecNumber evidence="4">3.4.16.4</ecNumber>
    </recommendedName>
</protein>